<feature type="compositionally biased region" description="Low complexity" evidence="1">
    <location>
        <begin position="249"/>
        <end position="269"/>
    </location>
</feature>
<evidence type="ECO:0000313" key="3">
    <source>
        <dbReference type="EMBL" id="KPV71672.1"/>
    </source>
</evidence>
<dbReference type="Pfam" id="PF00172">
    <property type="entry name" value="Zn_clus"/>
    <property type="match status" value="1"/>
</dbReference>
<keyword evidence="4" id="KW-1185">Reference proteome</keyword>
<dbReference type="GO" id="GO:0000981">
    <property type="term" value="F:DNA-binding transcription factor activity, RNA polymerase II-specific"/>
    <property type="evidence" value="ECO:0007669"/>
    <property type="project" value="InterPro"/>
</dbReference>
<accession>A0A0P9EE72</accession>
<feature type="region of interest" description="Disordered" evidence="1">
    <location>
        <begin position="393"/>
        <end position="510"/>
    </location>
</feature>
<gene>
    <name evidence="3" type="ORF">RHOBADRAFT_47629</name>
</gene>
<organism evidence="3 4">
    <name type="scientific">Rhodotorula graminis (strain WP1)</name>
    <dbReference type="NCBI Taxonomy" id="578459"/>
    <lineage>
        <taxon>Eukaryota</taxon>
        <taxon>Fungi</taxon>
        <taxon>Dikarya</taxon>
        <taxon>Basidiomycota</taxon>
        <taxon>Pucciniomycotina</taxon>
        <taxon>Microbotryomycetes</taxon>
        <taxon>Sporidiobolales</taxon>
        <taxon>Sporidiobolaceae</taxon>
        <taxon>Rhodotorula</taxon>
    </lineage>
</organism>
<dbReference type="PROSITE" id="PS50048">
    <property type="entry name" value="ZN2_CY6_FUNGAL_2"/>
    <property type="match status" value="1"/>
</dbReference>
<dbReference type="GeneID" id="28975466"/>
<feature type="compositionally biased region" description="Low complexity" evidence="1">
    <location>
        <begin position="312"/>
        <end position="336"/>
    </location>
</feature>
<dbReference type="PRINTS" id="PR01217">
    <property type="entry name" value="PRICHEXTENSN"/>
</dbReference>
<dbReference type="Gene3D" id="4.10.240.10">
    <property type="entry name" value="Zn(2)-C6 fungal-type DNA-binding domain"/>
    <property type="match status" value="1"/>
</dbReference>
<evidence type="ECO:0000259" key="2">
    <source>
        <dbReference type="PROSITE" id="PS50048"/>
    </source>
</evidence>
<reference evidence="3 4" key="1">
    <citation type="journal article" date="2015" name="Front. Microbiol.">
        <title>Genome sequence of the plant growth promoting endophytic yeast Rhodotorula graminis WP1.</title>
        <authorList>
            <person name="Firrincieli A."/>
            <person name="Otillar R."/>
            <person name="Salamov A."/>
            <person name="Schmutz J."/>
            <person name="Khan Z."/>
            <person name="Redman R.S."/>
            <person name="Fleck N.D."/>
            <person name="Lindquist E."/>
            <person name="Grigoriev I.V."/>
            <person name="Doty S.L."/>
        </authorList>
    </citation>
    <scope>NUCLEOTIDE SEQUENCE [LARGE SCALE GENOMIC DNA]</scope>
    <source>
        <strain evidence="3 4">WP1</strain>
    </source>
</reference>
<feature type="region of interest" description="Disordered" evidence="1">
    <location>
        <begin position="1"/>
        <end position="36"/>
    </location>
</feature>
<dbReference type="AlphaFoldDB" id="A0A0P9EE72"/>
<dbReference type="CDD" id="cd00067">
    <property type="entry name" value="GAL4"/>
    <property type="match status" value="1"/>
</dbReference>
<name>A0A0P9EE72_RHOGW</name>
<dbReference type="SUPFAM" id="SSF57701">
    <property type="entry name" value="Zn2/Cys6 DNA-binding domain"/>
    <property type="match status" value="1"/>
</dbReference>
<sequence>MSTSPPPTYYGDVPHKRGRVEDDDPPLASPANSTGRLADRFQTLARISAEVLGDDDDEAQAIKRRKIDEQGDKGLPQGRARGVFVPRQASNVRNCDGCRTRKTKCDRSRPCGNCRLRGKPCTYSGPCVDPFLSMRLDKNLADITRLKQHAFMLARRLGLSQDELEDLSRVADQLFEDEAKRTMPPGMWLPSKRPLAEVLCGRDAAPCVALTPRAASTLTRPHKPVRAPASSTPAPPPPPPRRYGEYDVAASWSSLQQAQAREPVPSRSASPPPAKPSSPAPPPPPLPAPKHGDNSAFTSVPLEHATRLFGPAAARMTSTSAASGLVTSSPASSTSTPHPPPRPTSSVNPIKWSPPSLGAPVMTAPRASPAALAPLAIPALAYRSMHLSSAVTSLSSAASPLGTASTAWTTPASAAPPSSSCADGDRAPTLPPFRLAAPRSSASSSPPSAAPKGPGPRLAGFASLSAIAGLDSPGGRASLSSREGEGPSDEDRRSTRLPPLRLPPMQHADS</sequence>
<feature type="domain" description="Zn(2)-C6 fungal-type" evidence="2">
    <location>
        <begin position="94"/>
        <end position="123"/>
    </location>
</feature>
<evidence type="ECO:0000256" key="1">
    <source>
        <dbReference type="SAM" id="MobiDB-lite"/>
    </source>
</evidence>
<dbReference type="GO" id="GO:0008270">
    <property type="term" value="F:zinc ion binding"/>
    <property type="evidence" value="ECO:0007669"/>
    <property type="project" value="InterPro"/>
</dbReference>
<feature type="region of interest" description="Disordered" evidence="1">
    <location>
        <begin position="218"/>
        <end position="359"/>
    </location>
</feature>
<feature type="compositionally biased region" description="Pro residues" evidence="1">
    <location>
        <begin position="270"/>
        <end position="288"/>
    </location>
</feature>
<dbReference type="InterPro" id="IPR036864">
    <property type="entry name" value="Zn2-C6_fun-type_DNA-bd_sf"/>
</dbReference>
<dbReference type="InterPro" id="IPR001138">
    <property type="entry name" value="Zn2Cys6_DnaBD"/>
</dbReference>
<dbReference type="SMART" id="SM00066">
    <property type="entry name" value="GAL4"/>
    <property type="match status" value="1"/>
</dbReference>
<proteinExistence type="predicted"/>
<dbReference type="OMA" id="PRRYGEY"/>
<dbReference type="EMBL" id="KQ474092">
    <property type="protein sequence ID" value="KPV71672.1"/>
    <property type="molecule type" value="Genomic_DNA"/>
</dbReference>
<dbReference type="OrthoDB" id="2527927at2759"/>
<feature type="compositionally biased region" description="Low complexity" evidence="1">
    <location>
        <begin position="393"/>
        <end position="420"/>
    </location>
</feature>
<dbReference type="RefSeq" id="XP_018267721.1">
    <property type="nucleotide sequence ID" value="XM_018415018.1"/>
</dbReference>
<feature type="compositionally biased region" description="Basic and acidic residues" evidence="1">
    <location>
        <begin position="482"/>
        <end position="494"/>
    </location>
</feature>
<evidence type="ECO:0000313" key="4">
    <source>
        <dbReference type="Proteomes" id="UP000053890"/>
    </source>
</evidence>
<feature type="compositionally biased region" description="Low complexity" evidence="1">
    <location>
        <begin position="436"/>
        <end position="457"/>
    </location>
</feature>
<dbReference type="Proteomes" id="UP000053890">
    <property type="component" value="Unassembled WGS sequence"/>
</dbReference>
<protein>
    <recommendedName>
        <fullName evidence="2">Zn(2)-C6 fungal-type domain-containing protein</fullName>
    </recommendedName>
</protein>